<dbReference type="PANTHER" id="PTHR34580:SF1">
    <property type="entry name" value="PROTEIN PAFC"/>
    <property type="match status" value="1"/>
</dbReference>
<organism evidence="2 3">
    <name type="scientific">Larkinella bovis</name>
    <dbReference type="NCBI Taxonomy" id="683041"/>
    <lineage>
        <taxon>Bacteria</taxon>
        <taxon>Pseudomonadati</taxon>
        <taxon>Bacteroidota</taxon>
        <taxon>Cytophagia</taxon>
        <taxon>Cytophagales</taxon>
        <taxon>Spirosomataceae</taxon>
        <taxon>Larkinella</taxon>
    </lineage>
</organism>
<dbReference type="Proteomes" id="UP001596106">
    <property type="component" value="Unassembled WGS sequence"/>
</dbReference>
<evidence type="ECO:0000313" key="3">
    <source>
        <dbReference type="Proteomes" id="UP001596106"/>
    </source>
</evidence>
<dbReference type="PROSITE" id="PS52050">
    <property type="entry name" value="WYL"/>
    <property type="match status" value="1"/>
</dbReference>
<evidence type="ECO:0000313" key="2">
    <source>
        <dbReference type="EMBL" id="MFC5413145.1"/>
    </source>
</evidence>
<dbReference type="RefSeq" id="WP_379851386.1">
    <property type="nucleotide sequence ID" value="NZ_JBHSMA010000022.1"/>
</dbReference>
<name>A0ABW0IL86_9BACT</name>
<dbReference type="PANTHER" id="PTHR34580">
    <property type="match status" value="1"/>
</dbReference>
<keyword evidence="3" id="KW-1185">Reference proteome</keyword>
<gene>
    <name evidence="2" type="ORF">ACFPMF_27740</name>
</gene>
<protein>
    <submittedName>
        <fullName evidence="2">Helix-turn-helix transcriptional regulator</fullName>
    </submittedName>
</protein>
<sequence length="226" mass="26276">MSVFADFRGAVDKIEQAVRFRLSHPTVTQNHLVFEAVPPGRGIDLLDPLLMACQNRRVIQFQYQKYDDPSPRLRTVFPHLLKEHRNRWYLIGYELTPPQLRVFGLDRIVAETVVTTSYEMDPPAFEAQAYFSPALGVAVYDAPPEEVVLSFSRKQGLHFKAQPFFPFREDDVLMDTSDEFRVKLSIIINQELIFELARLGSTMKVLHPQRLINDLKHFHLQAFQQY</sequence>
<reference evidence="3" key="1">
    <citation type="journal article" date="2019" name="Int. J. Syst. Evol. Microbiol.">
        <title>The Global Catalogue of Microorganisms (GCM) 10K type strain sequencing project: providing services to taxonomists for standard genome sequencing and annotation.</title>
        <authorList>
            <consortium name="The Broad Institute Genomics Platform"/>
            <consortium name="The Broad Institute Genome Sequencing Center for Infectious Disease"/>
            <person name="Wu L."/>
            <person name="Ma J."/>
        </authorList>
    </citation>
    <scope>NUCLEOTIDE SEQUENCE [LARGE SCALE GENOMIC DNA]</scope>
    <source>
        <strain evidence="3">CCUG 55250</strain>
    </source>
</reference>
<comment type="caution">
    <text evidence="2">The sequence shown here is derived from an EMBL/GenBank/DDBJ whole genome shotgun (WGS) entry which is preliminary data.</text>
</comment>
<proteinExistence type="predicted"/>
<dbReference type="InterPro" id="IPR051534">
    <property type="entry name" value="CBASS_pafABC_assoc_protein"/>
</dbReference>
<accession>A0ABW0IL86</accession>
<dbReference type="EMBL" id="JBHSMA010000022">
    <property type="protein sequence ID" value="MFC5413145.1"/>
    <property type="molecule type" value="Genomic_DNA"/>
</dbReference>
<evidence type="ECO:0000259" key="1">
    <source>
        <dbReference type="Pfam" id="PF13280"/>
    </source>
</evidence>
<dbReference type="InterPro" id="IPR026881">
    <property type="entry name" value="WYL_dom"/>
</dbReference>
<feature type="domain" description="WYL" evidence="1">
    <location>
        <begin position="45"/>
        <end position="109"/>
    </location>
</feature>
<dbReference type="Pfam" id="PF13280">
    <property type="entry name" value="WYL"/>
    <property type="match status" value="1"/>
</dbReference>